<keyword evidence="3" id="KW-1185">Reference proteome</keyword>
<dbReference type="Proteomes" id="UP000198510">
    <property type="component" value="Unassembled WGS sequence"/>
</dbReference>
<evidence type="ECO:0000313" key="3">
    <source>
        <dbReference type="Proteomes" id="UP000198510"/>
    </source>
</evidence>
<name>A0A1G9PE81_9BACT</name>
<keyword evidence="1" id="KW-0732">Signal</keyword>
<reference evidence="2 3" key="1">
    <citation type="submission" date="2016-10" db="EMBL/GenBank/DDBJ databases">
        <authorList>
            <person name="de Groot N.N."/>
        </authorList>
    </citation>
    <scope>NUCLEOTIDE SEQUENCE [LARGE SCALE GENOMIC DNA]</scope>
    <source>
        <strain evidence="2 3">DSM 25186</strain>
    </source>
</reference>
<gene>
    <name evidence="2" type="ORF">SAMN05421823_109168</name>
</gene>
<dbReference type="STRING" id="1075417.SAMN05421823_109168"/>
<dbReference type="AlphaFoldDB" id="A0A1G9PE81"/>
<protein>
    <submittedName>
        <fullName evidence="2">Por secretion system C-terminal sorting domain-containing protein</fullName>
    </submittedName>
</protein>
<dbReference type="OrthoDB" id="1081439at2"/>
<accession>A0A1G9PE81</accession>
<feature type="signal peptide" evidence="1">
    <location>
        <begin position="1"/>
        <end position="26"/>
    </location>
</feature>
<sequence length="340" mass="37409">MKRGRVYFLQWSVLLMLLCWSGPMAAQRLVDAEYFVDTDPGVGQATPLQLAPAGQWENLALMPNVSTLPPGLHRVCVRIREGRQVWSQFRCGFVLVTRTATFNIVAAEYFWNEDPGVGQGTPLALEAGASVETDLQVPTDGLTPGLHRLHVRLRGADGAWSPYLRRLVFVTGQPDRPVVAAEYFWDRDPGVGQGIPLDIPTGDAPDLALQIPVDTVAQGRHRLYVRLQARDGGWSHYSSTSVSVSGVTAVASLPDGMAVSRPYPNPARAEVTVRLALHRSWRGTVVVYDALGQELYRNATVSCPPGTHVLRIPCAAWPAGLYRISLQAADTHWHYPFVRQ</sequence>
<dbReference type="EMBL" id="FNFO01000009">
    <property type="protein sequence ID" value="SDL97090.1"/>
    <property type="molecule type" value="Genomic_DNA"/>
</dbReference>
<evidence type="ECO:0000313" key="2">
    <source>
        <dbReference type="EMBL" id="SDL97090.1"/>
    </source>
</evidence>
<feature type="chain" id="PRO_5011684319" evidence="1">
    <location>
        <begin position="27"/>
        <end position="340"/>
    </location>
</feature>
<evidence type="ECO:0000256" key="1">
    <source>
        <dbReference type="SAM" id="SignalP"/>
    </source>
</evidence>
<organism evidence="2 3">
    <name type="scientific">Catalinimonas alkaloidigena</name>
    <dbReference type="NCBI Taxonomy" id="1075417"/>
    <lineage>
        <taxon>Bacteria</taxon>
        <taxon>Pseudomonadati</taxon>
        <taxon>Bacteroidota</taxon>
        <taxon>Cytophagia</taxon>
        <taxon>Cytophagales</taxon>
        <taxon>Catalimonadaceae</taxon>
        <taxon>Catalinimonas</taxon>
    </lineage>
</organism>
<proteinExistence type="predicted"/>
<dbReference type="RefSeq" id="WP_089685712.1">
    <property type="nucleotide sequence ID" value="NZ_FNFO01000009.1"/>
</dbReference>